<keyword evidence="5" id="KW-0297">G-protein coupled receptor</keyword>
<dbReference type="SUPFAM" id="SSF81321">
    <property type="entry name" value="Family A G protein-coupled receptor-like"/>
    <property type="match status" value="1"/>
</dbReference>
<keyword evidence="2" id="KW-1003">Cell membrane</keyword>
<keyword evidence="11" id="KW-1185">Reference proteome</keyword>
<evidence type="ECO:0000313" key="11">
    <source>
        <dbReference type="Proteomes" id="UP000694388"/>
    </source>
</evidence>
<keyword evidence="3 9" id="KW-0812">Transmembrane</keyword>
<evidence type="ECO:0000256" key="1">
    <source>
        <dbReference type="ARBA" id="ARBA00004651"/>
    </source>
</evidence>
<keyword evidence="6 9" id="KW-0472">Membrane</keyword>
<keyword evidence="8" id="KW-0807">Transducer</keyword>
<feature type="transmembrane region" description="Helical" evidence="9">
    <location>
        <begin position="170"/>
        <end position="196"/>
    </location>
</feature>
<evidence type="ECO:0000256" key="5">
    <source>
        <dbReference type="ARBA" id="ARBA00023040"/>
    </source>
</evidence>
<protein>
    <recommendedName>
        <fullName evidence="12">G-protein coupled receptors family 1 profile domain-containing protein</fullName>
    </recommendedName>
</protein>
<evidence type="ECO:0008006" key="12">
    <source>
        <dbReference type="Google" id="ProtNLM"/>
    </source>
</evidence>
<dbReference type="PANTHER" id="PTHR22752">
    <property type="entry name" value="G PROTEIN-COUPLED RECEPTOR"/>
    <property type="match status" value="1"/>
</dbReference>
<proteinExistence type="predicted"/>
<evidence type="ECO:0000256" key="7">
    <source>
        <dbReference type="ARBA" id="ARBA00023170"/>
    </source>
</evidence>
<sequence length="227" mass="26027">MKLEGKLKVQLDSFLPSLRGTYEYLPEAFTCVTQWSASLSYSIAFWISLYVAPAFAMFFTYGSLLRVAHLHAQKIRDIRAQILANPAWRPDCSNLTMELENPQLHIGTTSEIKNSPAIPLPDNFPVRGSMGGVMRSTRCVQLKFLFIMIFRMVCSLPCMLVCMVKEWVVIPHYVITITVWLPFLLAIVNPFAYMCVSRNLQEVLKEKWHRLRRCLRCTVSTSPSEIT</sequence>
<evidence type="ECO:0000256" key="4">
    <source>
        <dbReference type="ARBA" id="ARBA00022989"/>
    </source>
</evidence>
<feature type="transmembrane region" description="Helical" evidence="9">
    <location>
        <begin position="144"/>
        <end position="164"/>
    </location>
</feature>
<organism evidence="10 11">
    <name type="scientific">Eptatretus burgeri</name>
    <name type="common">Inshore hagfish</name>
    <dbReference type="NCBI Taxonomy" id="7764"/>
    <lineage>
        <taxon>Eukaryota</taxon>
        <taxon>Metazoa</taxon>
        <taxon>Chordata</taxon>
        <taxon>Craniata</taxon>
        <taxon>Vertebrata</taxon>
        <taxon>Cyclostomata</taxon>
        <taxon>Myxini</taxon>
        <taxon>Myxiniformes</taxon>
        <taxon>Myxinidae</taxon>
        <taxon>Eptatretinae</taxon>
        <taxon>Eptatretus</taxon>
    </lineage>
</organism>
<evidence type="ECO:0000256" key="6">
    <source>
        <dbReference type="ARBA" id="ARBA00023136"/>
    </source>
</evidence>
<feature type="transmembrane region" description="Helical" evidence="9">
    <location>
        <begin position="43"/>
        <end position="64"/>
    </location>
</feature>
<evidence type="ECO:0000256" key="9">
    <source>
        <dbReference type="SAM" id="Phobius"/>
    </source>
</evidence>
<accession>A0A8C4QML4</accession>
<dbReference type="Ensembl" id="ENSEBUT00000018166.1">
    <property type="protein sequence ID" value="ENSEBUP00000017590.1"/>
    <property type="gene ID" value="ENSEBUG00000011001.1"/>
</dbReference>
<evidence type="ECO:0000313" key="10">
    <source>
        <dbReference type="Ensembl" id="ENSEBUP00000017590.1"/>
    </source>
</evidence>
<dbReference type="AlphaFoldDB" id="A0A8C4QML4"/>
<dbReference type="GO" id="GO:0005886">
    <property type="term" value="C:plasma membrane"/>
    <property type="evidence" value="ECO:0007669"/>
    <property type="project" value="UniProtKB-SubCell"/>
</dbReference>
<reference evidence="10" key="2">
    <citation type="submission" date="2025-09" db="UniProtKB">
        <authorList>
            <consortium name="Ensembl"/>
        </authorList>
    </citation>
    <scope>IDENTIFICATION</scope>
</reference>
<dbReference type="Gene3D" id="1.20.1070.10">
    <property type="entry name" value="Rhodopsin 7-helix transmembrane proteins"/>
    <property type="match status" value="1"/>
</dbReference>
<name>A0A8C4QML4_EPTBU</name>
<dbReference type="PANTHER" id="PTHR22752:SF14">
    <property type="entry name" value="G-PROTEIN COUPLED RECEPTORS FAMILY 1 PROFILE DOMAIN-CONTAINING PROTEIN"/>
    <property type="match status" value="1"/>
</dbReference>
<evidence type="ECO:0000256" key="2">
    <source>
        <dbReference type="ARBA" id="ARBA00022475"/>
    </source>
</evidence>
<dbReference type="Proteomes" id="UP000694388">
    <property type="component" value="Unplaced"/>
</dbReference>
<reference evidence="10" key="1">
    <citation type="submission" date="2025-08" db="UniProtKB">
        <authorList>
            <consortium name="Ensembl"/>
        </authorList>
    </citation>
    <scope>IDENTIFICATION</scope>
</reference>
<keyword evidence="4 9" id="KW-1133">Transmembrane helix</keyword>
<comment type="subcellular location">
    <subcellularLocation>
        <location evidence="1">Cell membrane</location>
        <topology evidence="1">Multi-pass membrane protein</topology>
    </subcellularLocation>
</comment>
<dbReference type="InterPro" id="IPR000276">
    <property type="entry name" value="GPCR_Rhodpsn"/>
</dbReference>
<dbReference type="Pfam" id="PF00001">
    <property type="entry name" value="7tm_1"/>
    <property type="match status" value="1"/>
</dbReference>
<evidence type="ECO:0000256" key="8">
    <source>
        <dbReference type="ARBA" id="ARBA00023224"/>
    </source>
</evidence>
<dbReference type="GO" id="GO:0004930">
    <property type="term" value="F:G protein-coupled receptor activity"/>
    <property type="evidence" value="ECO:0007669"/>
    <property type="project" value="UniProtKB-KW"/>
</dbReference>
<evidence type="ECO:0000256" key="3">
    <source>
        <dbReference type="ARBA" id="ARBA00022692"/>
    </source>
</evidence>
<keyword evidence="7" id="KW-0675">Receptor</keyword>